<name>A0ACC0KBD6_CHOFU</name>
<proteinExistence type="predicted"/>
<dbReference type="Proteomes" id="UP001064048">
    <property type="component" value="Chromosome 29"/>
</dbReference>
<gene>
    <name evidence="1" type="ORF">MSG28_015586</name>
</gene>
<reference evidence="1 2" key="1">
    <citation type="journal article" date="2022" name="Genome Biol. Evol.">
        <title>The Spruce Budworm Genome: Reconstructing the Evolutionary History of Antifreeze Proteins.</title>
        <authorList>
            <person name="Beliveau C."/>
            <person name="Gagne P."/>
            <person name="Picq S."/>
            <person name="Vernygora O."/>
            <person name="Keeling C.I."/>
            <person name="Pinkney K."/>
            <person name="Doucet D."/>
            <person name="Wen F."/>
            <person name="Johnston J.S."/>
            <person name="Maaroufi H."/>
            <person name="Boyle B."/>
            <person name="Laroche J."/>
            <person name="Dewar K."/>
            <person name="Juretic N."/>
            <person name="Blackburn G."/>
            <person name="Nisole A."/>
            <person name="Brunet B."/>
            <person name="Brandao M."/>
            <person name="Lumley L."/>
            <person name="Duan J."/>
            <person name="Quan G."/>
            <person name="Lucarotti C.J."/>
            <person name="Roe A.D."/>
            <person name="Sperling F.A.H."/>
            <person name="Levesque R.C."/>
            <person name="Cusson M."/>
        </authorList>
    </citation>
    <scope>NUCLEOTIDE SEQUENCE [LARGE SCALE GENOMIC DNA]</scope>
    <source>
        <strain evidence="1">Glfc:IPQL:Cfum</strain>
    </source>
</reference>
<evidence type="ECO:0000313" key="2">
    <source>
        <dbReference type="Proteomes" id="UP001064048"/>
    </source>
</evidence>
<dbReference type="EMBL" id="CM046129">
    <property type="protein sequence ID" value="KAI8433562.1"/>
    <property type="molecule type" value="Genomic_DNA"/>
</dbReference>
<keyword evidence="2" id="KW-1185">Reference proteome</keyword>
<sequence>MDSKDFNNITFSNFKWLNEPREWEASKELLEFSTDDKTDFWQKTLYDFAYNTGHLFGVEIREDFTVEICIEADFTTLYDQAGLMIYIDEQHWLKTGIEYNDGQPMIGSVLTNGISDWGTGVYLGNANKFFLRLTRLGDVVCVKYSTDSVTWILVRLCPFPIADKYFVGPMACTPKRGGLAVKFSKLKFTKPAEDILHSN</sequence>
<evidence type="ECO:0000313" key="1">
    <source>
        <dbReference type="EMBL" id="KAI8433562.1"/>
    </source>
</evidence>
<comment type="caution">
    <text evidence="1">The sequence shown here is derived from an EMBL/GenBank/DDBJ whole genome shotgun (WGS) entry which is preliminary data.</text>
</comment>
<accession>A0ACC0KBD6</accession>
<organism evidence="1 2">
    <name type="scientific">Choristoneura fumiferana</name>
    <name type="common">Spruce budworm moth</name>
    <name type="synonym">Archips fumiferana</name>
    <dbReference type="NCBI Taxonomy" id="7141"/>
    <lineage>
        <taxon>Eukaryota</taxon>
        <taxon>Metazoa</taxon>
        <taxon>Ecdysozoa</taxon>
        <taxon>Arthropoda</taxon>
        <taxon>Hexapoda</taxon>
        <taxon>Insecta</taxon>
        <taxon>Pterygota</taxon>
        <taxon>Neoptera</taxon>
        <taxon>Endopterygota</taxon>
        <taxon>Lepidoptera</taxon>
        <taxon>Glossata</taxon>
        <taxon>Ditrysia</taxon>
        <taxon>Tortricoidea</taxon>
        <taxon>Tortricidae</taxon>
        <taxon>Tortricinae</taxon>
        <taxon>Choristoneura</taxon>
    </lineage>
</organism>
<protein>
    <submittedName>
        <fullName evidence="1">Uncharacterized protein</fullName>
    </submittedName>
</protein>